<dbReference type="AlphaFoldDB" id="A0A6G7YN74"/>
<evidence type="ECO:0000256" key="1">
    <source>
        <dbReference type="ARBA" id="ARBA00010928"/>
    </source>
</evidence>
<accession>A0A6G7YN74</accession>
<protein>
    <submittedName>
        <fullName evidence="5">Gfo/Idh/MocA family oxidoreductase</fullName>
    </submittedName>
</protein>
<dbReference type="Pfam" id="PF01408">
    <property type="entry name" value="GFO_IDH_MocA"/>
    <property type="match status" value="1"/>
</dbReference>
<evidence type="ECO:0000313" key="6">
    <source>
        <dbReference type="Proteomes" id="UP000503222"/>
    </source>
</evidence>
<organism evidence="5 6">
    <name type="scientific">Sphingomonas piscis</name>
    <dbReference type="NCBI Taxonomy" id="2714943"/>
    <lineage>
        <taxon>Bacteria</taxon>
        <taxon>Pseudomonadati</taxon>
        <taxon>Pseudomonadota</taxon>
        <taxon>Alphaproteobacteria</taxon>
        <taxon>Sphingomonadales</taxon>
        <taxon>Sphingomonadaceae</taxon>
        <taxon>Sphingomonas</taxon>
    </lineage>
</organism>
<dbReference type="SUPFAM" id="SSF51735">
    <property type="entry name" value="NAD(P)-binding Rossmann-fold domains"/>
    <property type="match status" value="1"/>
</dbReference>
<keyword evidence="2" id="KW-0560">Oxidoreductase</keyword>
<gene>
    <name evidence="5" type="ORF">G7077_03970</name>
</gene>
<evidence type="ECO:0000259" key="3">
    <source>
        <dbReference type="Pfam" id="PF01408"/>
    </source>
</evidence>
<dbReference type="SUPFAM" id="SSF55347">
    <property type="entry name" value="Glyceraldehyde-3-phosphate dehydrogenase-like, C-terminal domain"/>
    <property type="match status" value="1"/>
</dbReference>
<name>A0A6G7YN74_9SPHN</name>
<evidence type="ECO:0000313" key="5">
    <source>
        <dbReference type="EMBL" id="QIK78189.1"/>
    </source>
</evidence>
<dbReference type="GO" id="GO:0000166">
    <property type="term" value="F:nucleotide binding"/>
    <property type="evidence" value="ECO:0007669"/>
    <property type="project" value="InterPro"/>
</dbReference>
<comment type="similarity">
    <text evidence="1">Belongs to the Gfo/Idh/MocA family.</text>
</comment>
<dbReference type="RefSeq" id="WP_166410582.1">
    <property type="nucleotide sequence ID" value="NZ_CP049869.1"/>
</dbReference>
<proteinExistence type="inferred from homology"/>
<dbReference type="Pfam" id="PF02894">
    <property type="entry name" value="GFO_IDH_MocA_C"/>
    <property type="match status" value="1"/>
</dbReference>
<dbReference type="GO" id="GO:0016491">
    <property type="term" value="F:oxidoreductase activity"/>
    <property type="evidence" value="ECO:0007669"/>
    <property type="project" value="UniProtKB-KW"/>
</dbReference>
<sequence>MIRVGLAGYGLGGSAFHAPLIRACEGLELSGILTSRDVAGRVDSLDALIAGCDLIVVATPNATHFPFAKAALEAGRHVVIEKPFTATVEEADALMALADRQQRLLTVFHNRRWDSDFLTLRDMLPRLGAVQLFEANWDRFRVEIRDSWKEAPDGSTGLLADLGSHMIDQVLQLFGPPDALQADMAKQRPGVRVDDYFQLTLFYGDMRAVLSGSTLVASARPRFAVHGMGGSFIKHGLDPQEGQLKGGLIPGSPDYGLDPSPGRFVTPSGTTELLPSGRGNYLAFYQGVAQAIVSGAPPPVLPNEARDVMRIIELAKRSADIGERLKLPI</sequence>
<dbReference type="InterPro" id="IPR036291">
    <property type="entry name" value="NAD(P)-bd_dom_sf"/>
</dbReference>
<dbReference type="EMBL" id="CP049869">
    <property type="protein sequence ID" value="QIK78189.1"/>
    <property type="molecule type" value="Genomic_DNA"/>
</dbReference>
<dbReference type="KEGG" id="spii:G7077_03970"/>
<reference evidence="5 6" key="1">
    <citation type="submission" date="2020-03" db="EMBL/GenBank/DDBJ databases">
        <title>Sphingomonas sp. nov., isolated from fish.</title>
        <authorList>
            <person name="Hyun D.-W."/>
            <person name="Bae J.-W."/>
        </authorList>
    </citation>
    <scope>NUCLEOTIDE SEQUENCE [LARGE SCALE GENOMIC DNA]</scope>
    <source>
        <strain evidence="5 6">HDW15B</strain>
    </source>
</reference>
<feature type="domain" description="Gfo/Idh/MocA-like oxidoreductase N-terminal" evidence="3">
    <location>
        <begin position="2"/>
        <end position="109"/>
    </location>
</feature>
<evidence type="ECO:0000256" key="2">
    <source>
        <dbReference type="ARBA" id="ARBA00023002"/>
    </source>
</evidence>
<keyword evidence="6" id="KW-1185">Reference proteome</keyword>
<dbReference type="InterPro" id="IPR000683">
    <property type="entry name" value="Gfo/Idh/MocA-like_OxRdtase_N"/>
</dbReference>
<dbReference type="Proteomes" id="UP000503222">
    <property type="component" value="Chromosome"/>
</dbReference>
<dbReference type="Gene3D" id="3.40.50.720">
    <property type="entry name" value="NAD(P)-binding Rossmann-like Domain"/>
    <property type="match status" value="1"/>
</dbReference>
<dbReference type="PANTHER" id="PTHR43708:SF5">
    <property type="entry name" value="CONSERVED EXPRESSED OXIDOREDUCTASE (EUROFUNG)-RELATED"/>
    <property type="match status" value="1"/>
</dbReference>
<evidence type="ECO:0000259" key="4">
    <source>
        <dbReference type="Pfam" id="PF02894"/>
    </source>
</evidence>
<dbReference type="InterPro" id="IPR051317">
    <property type="entry name" value="Gfo/Idh/MocA_oxidoreduct"/>
</dbReference>
<feature type="domain" description="Gfo/Idh/MocA-like oxidoreductase C-terminal" evidence="4">
    <location>
        <begin position="126"/>
        <end position="326"/>
    </location>
</feature>
<dbReference type="PANTHER" id="PTHR43708">
    <property type="entry name" value="CONSERVED EXPRESSED OXIDOREDUCTASE (EUROFUNG)"/>
    <property type="match status" value="1"/>
</dbReference>
<dbReference type="Gene3D" id="3.30.360.10">
    <property type="entry name" value="Dihydrodipicolinate Reductase, domain 2"/>
    <property type="match status" value="1"/>
</dbReference>
<dbReference type="InterPro" id="IPR004104">
    <property type="entry name" value="Gfo/Idh/MocA-like_OxRdtase_C"/>
</dbReference>